<evidence type="ECO:0000313" key="2">
    <source>
        <dbReference type="EMBL" id="KAG2311465.1"/>
    </source>
</evidence>
<name>A0A8X7VHF4_BRACI</name>
<dbReference type="AlphaFoldDB" id="A0A8X7VHF4"/>
<comment type="caution">
    <text evidence="2">The sequence shown here is derived from an EMBL/GenBank/DDBJ whole genome shotgun (WGS) entry which is preliminary data.</text>
</comment>
<evidence type="ECO:0000313" key="3">
    <source>
        <dbReference type="Proteomes" id="UP000886595"/>
    </source>
</evidence>
<gene>
    <name evidence="2" type="ORF">Bca52824_023022</name>
</gene>
<dbReference type="EMBL" id="JAAMPC010000005">
    <property type="protein sequence ID" value="KAG2311465.1"/>
    <property type="molecule type" value="Genomic_DNA"/>
</dbReference>
<protein>
    <submittedName>
        <fullName evidence="2">Uncharacterized protein</fullName>
    </submittedName>
</protein>
<feature type="region of interest" description="Disordered" evidence="1">
    <location>
        <begin position="1"/>
        <end position="23"/>
    </location>
</feature>
<dbReference type="Proteomes" id="UP000886595">
    <property type="component" value="Unassembled WGS sequence"/>
</dbReference>
<organism evidence="2 3">
    <name type="scientific">Brassica carinata</name>
    <name type="common">Ethiopian mustard</name>
    <name type="synonym">Abyssinian cabbage</name>
    <dbReference type="NCBI Taxonomy" id="52824"/>
    <lineage>
        <taxon>Eukaryota</taxon>
        <taxon>Viridiplantae</taxon>
        <taxon>Streptophyta</taxon>
        <taxon>Embryophyta</taxon>
        <taxon>Tracheophyta</taxon>
        <taxon>Spermatophyta</taxon>
        <taxon>Magnoliopsida</taxon>
        <taxon>eudicotyledons</taxon>
        <taxon>Gunneridae</taxon>
        <taxon>Pentapetalae</taxon>
        <taxon>rosids</taxon>
        <taxon>malvids</taxon>
        <taxon>Brassicales</taxon>
        <taxon>Brassicaceae</taxon>
        <taxon>Brassiceae</taxon>
        <taxon>Brassica</taxon>
    </lineage>
</organism>
<dbReference type="OrthoDB" id="10600139at2759"/>
<proteinExistence type="predicted"/>
<reference evidence="2 3" key="1">
    <citation type="submission" date="2020-02" db="EMBL/GenBank/DDBJ databases">
        <authorList>
            <person name="Ma Q."/>
            <person name="Huang Y."/>
            <person name="Song X."/>
            <person name="Pei D."/>
        </authorList>
    </citation>
    <scope>NUCLEOTIDE SEQUENCE [LARGE SCALE GENOMIC DNA]</scope>
    <source>
        <strain evidence="2">Sxm20200214</strain>
        <tissue evidence="2">Leaf</tissue>
    </source>
</reference>
<keyword evidence="3" id="KW-1185">Reference proteome</keyword>
<sequence length="62" mass="6974">MEETRFGGESEMTLSSGKKSEPSLRLIQDELEYMRIGCDKISRSDRATADHLGSLEKHIATM</sequence>
<evidence type="ECO:0000256" key="1">
    <source>
        <dbReference type="SAM" id="MobiDB-lite"/>
    </source>
</evidence>
<accession>A0A8X7VHF4</accession>